<protein>
    <submittedName>
        <fullName evidence="3">Uncharacterized protein</fullName>
    </submittedName>
</protein>
<dbReference type="VEuPathDB" id="MicrosporidiaDB:EDEG_01131"/>
<dbReference type="EMBL" id="AFBI03000015">
    <property type="protein sequence ID" value="EJW04683.1"/>
    <property type="molecule type" value="Genomic_DNA"/>
</dbReference>
<feature type="compositionally biased region" description="Basic and acidic residues" evidence="1">
    <location>
        <begin position="418"/>
        <end position="429"/>
    </location>
</feature>
<feature type="compositionally biased region" description="Polar residues" evidence="1">
    <location>
        <begin position="116"/>
        <end position="126"/>
    </location>
</feature>
<feature type="region of interest" description="Disordered" evidence="1">
    <location>
        <begin position="348"/>
        <end position="473"/>
    </location>
</feature>
<dbReference type="InParanoid" id="J8ZYF5"/>
<feature type="compositionally biased region" description="Basic and acidic residues" evidence="1">
    <location>
        <begin position="348"/>
        <end position="408"/>
    </location>
</feature>
<dbReference type="AlphaFoldDB" id="J8ZYF5"/>
<evidence type="ECO:0000313" key="3">
    <source>
        <dbReference type="EMBL" id="EJW04683.1"/>
    </source>
</evidence>
<organism evidence="3 4">
    <name type="scientific">Edhazardia aedis (strain USNM 41457)</name>
    <name type="common">Microsporidian parasite</name>
    <dbReference type="NCBI Taxonomy" id="1003232"/>
    <lineage>
        <taxon>Eukaryota</taxon>
        <taxon>Fungi</taxon>
        <taxon>Fungi incertae sedis</taxon>
        <taxon>Microsporidia</taxon>
        <taxon>Edhazardia</taxon>
    </lineage>
</organism>
<reference evidence="4" key="2">
    <citation type="submission" date="2015-07" db="EMBL/GenBank/DDBJ databases">
        <title>Contrasting host-pathogen interactions and genome evolution in two generalist and specialist microsporidian pathogens of mosquitoes.</title>
        <authorList>
            <consortium name="The Broad Institute Genomics Platform"/>
            <consortium name="The Broad Institute Genome Sequencing Center for Infectious Disease"/>
            <person name="Cuomo C.A."/>
            <person name="Sanscrainte N.D."/>
            <person name="Goldberg J.M."/>
            <person name="Heiman D."/>
            <person name="Young S."/>
            <person name="Zeng Q."/>
            <person name="Becnel J.J."/>
            <person name="Birren B.W."/>
        </authorList>
    </citation>
    <scope>NUCLEOTIDE SEQUENCE [LARGE SCALE GENOMIC DNA]</scope>
    <source>
        <strain evidence="4">USNM 41457</strain>
    </source>
</reference>
<keyword evidence="2" id="KW-0472">Membrane</keyword>
<gene>
    <name evidence="3" type="ORF">EDEG_01131</name>
</gene>
<dbReference type="HOGENOM" id="CLU_372554_0_0_1"/>
<keyword evidence="4" id="KW-1185">Reference proteome</keyword>
<comment type="caution">
    <text evidence="3">The sequence shown here is derived from an EMBL/GenBank/DDBJ whole genome shotgun (WGS) entry which is preliminary data.</text>
</comment>
<evidence type="ECO:0000313" key="4">
    <source>
        <dbReference type="Proteomes" id="UP000003163"/>
    </source>
</evidence>
<feature type="compositionally biased region" description="Basic and acidic residues" evidence="1">
    <location>
        <begin position="220"/>
        <end position="229"/>
    </location>
</feature>
<feature type="compositionally biased region" description="Basic and acidic residues" evidence="1">
    <location>
        <begin position="440"/>
        <end position="452"/>
    </location>
</feature>
<proteinExistence type="predicted"/>
<name>J8ZYF5_EDHAE</name>
<feature type="region of interest" description="Disordered" evidence="1">
    <location>
        <begin position="77"/>
        <end position="229"/>
    </location>
</feature>
<feature type="compositionally biased region" description="Basic and acidic residues" evidence="1">
    <location>
        <begin position="183"/>
        <end position="203"/>
    </location>
</feature>
<sequence length="746" mass="85291">MIIESAYIFKIATSTVLVTVFTIPYCMIGIRVKDNIYVDKYHNSVYGTTYSAHKNSHQTFDPQKKLLENQGECVPNGEIVGNSEVKKHQETRNIGVKTDSDQTNNADSGFCEAQFPNYSPKSQNSNEDIDSESAQDRKDITDCDAITSKELPRAKKYEDSQKQSQTNNTEKQKADFVLPQLQEEIKSKVDENKVDENKLKNDSDNTGDGFSNESGLPRPDSAKKEPNDEQLKNKLIVKVLNDDHYIKFSDYALYEENGQIEDDEYKQAIQSSINISAQVVENCVNVAEKNEVVLLDDAQKLIQAPDIVTKKTNENVSDTLEIQEKETSQAETVKPIIDVHIDVVLKPEEHESKNKVDPETDEGEKLSKKEEKNISYPIEPEKPKKNESKNNVDPETGENEKPREKEEENISNSMEFEELSKLEIPEKHLSLSNVDPETGEDIKPSEKEEKSILDSVIPENPVTKNISEQKTHTEQIKDALETQNENHQVSQDVINDNSNAPSILDLNKNCFLYKNLYDQIIPLKEEILDNVNRIILVIQIFLEEHDSGCHICKPNSIKEMNDSVKKNQPRIHFKSKKVFECVLLNASLIYKDSIIEKIKTVQFCINAYNTAMEISSISANNIKSSDYTKFHDNAINAIKINYENIVKFKYLLENVHQDIDLAFQFVVVFKIFEFVFGVQKTFNKTILQLKAKHIKWCNLYQKNFNGTEKSLWFVLTQALIHTSDLFTEISERYISSVNAFSIQDIL</sequence>
<accession>J8ZYF5</accession>
<feature type="compositionally biased region" description="Basic and acidic residues" evidence="1">
    <location>
        <begin position="150"/>
        <end position="161"/>
    </location>
</feature>
<dbReference type="Proteomes" id="UP000003163">
    <property type="component" value="Unassembled WGS sequence"/>
</dbReference>
<evidence type="ECO:0000256" key="2">
    <source>
        <dbReference type="SAM" id="Phobius"/>
    </source>
</evidence>
<feature type="transmembrane region" description="Helical" evidence="2">
    <location>
        <begin position="7"/>
        <end position="30"/>
    </location>
</feature>
<keyword evidence="2" id="KW-0812">Transmembrane</keyword>
<reference evidence="3 4" key="1">
    <citation type="submission" date="2011-08" db="EMBL/GenBank/DDBJ databases">
        <authorList>
            <person name="Liu Z.J."/>
            <person name="Shi F.L."/>
            <person name="Lu J.Q."/>
            <person name="Li M."/>
            <person name="Wang Z.L."/>
        </authorList>
    </citation>
    <scope>NUCLEOTIDE SEQUENCE [LARGE SCALE GENOMIC DNA]</scope>
    <source>
        <strain evidence="3 4">USNM 41457</strain>
    </source>
</reference>
<feature type="compositionally biased region" description="Polar residues" evidence="1">
    <location>
        <begin position="204"/>
        <end position="214"/>
    </location>
</feature>
<evidence type="ECO:0000256" key="1">
    <source>
        <dbReference type="SAM" id="MobiDB-lite"/>
    </source>
</evidence>
<keyword evidence="2" id="KW-1133">Transmembrane helix</keyword>